<feature type="compositionally biased region" description="Low complexity" evidence="4">
    <location>
        <begin position="56"/>
        <end position="68"/>
    </location>
</feature>
<evidence type="ECO:0000313" key="7">
    <source>
        <dbReference type="EMBL" id="MBE7367245.1"/>
    </source>
</evidence>
<feature type="signal peptide" evidence="5">
    <location>
        <begin position="1"/>
        <end position="31"/>
    </location>
</feature>
<evidence type="ECO:0000256" key="1">
    <source>
        <dbReference type="ARBA" id="ARBA00004442"/>
    </source>
</evidence>
<keyword evidence="3" id="KW-0472">Membrane</keyword>
<comment type="subcellular location">
    <subcellularLocation>
        <location evidence="1">Cell outer membrane</location>
    </subcellularLocation>
</comment>
<feature type="chain" id="PRO_5046895692" evidence="5">
    <location>
        <begin position="32"/>
        <end position="274"/>
    </location>
</feature>
<proteinExistence type="predicted"/>
<evidence type="ECO:0000313" key="8">
    <source>
        <dbReference type="Proteomes" id="UP000806285"/>
    </source>
</evidence>
<sequence>MKPQESSFFRHRLHAVGLAVLGATLGAPAMAQWAQWSQSGYVGGSIGATQSRFDNAPATSPPTALTSTSEDDSEIGGKLFLGYQFHRNFAVEAGLFHLGSFDYAYGGPAGTISGTSRFRGLNLDLVGTLPITDRFSGIARIGAAYTQTRSSVATTGAIGGGGTSSDRNWGPKIGVGLEYAFTPTLSMRAELERYRVEDRARGRDYVDMASIGLVYRFGAPAPTMTRVVSPPPPPPPPPPRAVAVPPPPPAVQPPPPPPPPAPAPAPLPARPYRN</sequence>
<protein>
    <submittedName>
        <fullName evidence="7">Porin family protein</fullName>
    </submittedName>
</protein>
<keyword evidence="8" id="KW-1185">Reference proteome</keyword>
<dbReference type="PANTHER" id="PTHR34001">
    <property type="entry name" value="BLL7405 PROTEIN"/>
    <property type="match status" value="1"/>
</dbReference>
<evidence type="ECO:0000256" key="3">
    <source>
        <dbReference type="ARBA" id="ARBA00023136"/>
    </source>
</evidence>
<accession>A0ABR9S1A6</accession>
<dbReference type="EMBL" id="JADDIV010000002">
    <property type="protein sequence ID" value="MBE7367245.1"/>
    <property type="molecule type" value="Genomic_DNA"/>
</dbReference>
<name>A0ABR9S1A6_9BURK</name>
<gene>
    <name evidence="7" type="ORF">IM787_06700</name>
</gene>
<dbReference type="Proteomes" id="UP000806285">
    <property type="component" value="Unassembled WGS sequence"/>
</dbReference>
<feature type="region of interest" description="Disordered" evidence="4">
    <location>
        <begin position="52"/>
        <end position="73"/>
    </location>
</feature>
<evidence type="ECO:0000256" key="2">
    <source>
        <dbReference type="ARBA" id="ARBA00022729"/>
    </source>
</evidence>
<dbReference type="RefSeq" id="WP_193675866.1">
    <property type="nucleotide sequence ID" value="NZ_JADDIV010000002.1"/>
</dbReference>
<dbReference type="Gene3D" id="2.40.160.20">
    <property type="match status" value="1"/>
</dbReference>
<organism evidence="7 8">
    <name type="scientific">Ramlibacter pallidus</name>
    <dbReference type="NCBI Taxonomy" id="2780087"/>
    <lineage>
        <taxon>Bacteria</taxon>
        <taxon>Pseudomonadati</taxon>
        <taxon>Pseudomonadota</taxon>
        <taxon>Betaproteobacteria</taxon>
        <taxon>Burkholderiales</taxon>
        <taxon>Comamonadaceae</taxon>
        <taxon>Ramlibacter</taxon>
    </lineage>
</organism>
<feature type="region of interest" description="Disordered" evidence="4">
    <location>
        <begin position="226"/>
        <end position="274"/>
    </location>
</feature>
<dbReference type="InterPro" id="IPR051692">
    <property type="entry name" value="OMP-like"/>
</dbReference>
<evidence type="ECO:0000256" key="5">
    <source>
        <dbReference type="SAM" id="SignalP"/>
    </source>
</evidence>
<evidence type="ECO:0000256" key="4">
    <source>
        <dbReference type="SAM" id="MobiDB-lite"/>
    </source>
</evidence>
<keyword evidence="2 5" id="KW-0732">Signal</keyword>
<reference evidence="7 8" key="1">
    <citation type="submission" date="2020-10" db="EMBL/GenBank/DDBJ databases">
        <title>Ramlibacter sp. HM2 16S ribosomal RNA gene Genome sequencing and assembly.</title>
        <authorList>
            <person name="Kang M."/>
        </authorList>
    </citation>
    <scope>NUCLEOTIDE SEQUENCE [LARGE SCALE GENOMIC DNA]</scope>
    <source>
        <strain evidence="7 8">HM2</strain>
    </source>
</reference>
<feature type="compositionally biased region" description="Pro residues" evidence="4">
    <location>
        <begin position="229"/>
        <end position="274"/>
    </location>
</feature>
<comment type="caution">
    <text evidence="7">The sequence shown here is derived from an EMBL/GenBank/DDBJ whole genome shotgun (WGS) entry which is preliminary data.</text>
</comment>
<dbReference type="PANTHER" id="PTHR34001:SF3">
    <property type="entry name" value="BLL7405 PROTEIN"/>
    <property type="match status" value="1"/>
</dbReference>
<dbReference type="InterPro" id="IPR011250">
    <property type="entry name" value="OMP/PagP_B-barrel"/>
</dbReference>
<dbReference type="Pfam" id="PF13505">
    <property type="entry name" value="OMP_b-brl"/>
    <property type="match status" value="1"/>
</dbReference>
<feature type="domain" description="Outer membrane protein beta-barrel" evidence="6">
    <location>
        <begin position="21"/>
        <end position="217"/>
    </location>
</feature>
<evidence type="ECO:0000259" key="6">
    <source>
        <dbReference type="Pfam" id="PF13505"/>
    </source>
</evidence>
<dbReference type="SUPFAM" id="SSF56925">
    <property type="entry name" value="OMPA-like"/>
    <property type="match status" value="1"/>
</dbReference>
<dbReference type="InterPro" id="IPR027385">
    <property type="entry name" value="Beta-barrel_OMP"/>
</dbReference>